<feature type="domain" description="DUF1468" evidence="2">
    <location>
        <begin position="15"/>
        <end position="162"/>
    </location>
</feature>
<dbReference type="Pfam" id="PF07331">
    <property type="entry name" value="TctB"/>
    <property type="match status" value="1"/>
</dbReference>
<dbReference type="STRING" id="1121395.SAMN02745215_04416"/>
<dbReference type="AlphaFoldDB" id="A0A1M7UQS2"/>
<keyword evidence="1" id="KW-1133">Transmembrane helix</keyword>
<organism evidence="3 4">
    <name type="scientific">Desulfitobacterium chlororespirans DSM 11544</name>
    <dbReference type="NCBI Taxonomy" id="1121395"/>
    <lineage>
        <taxon>Bacteria</taxon>
        <taxon>Bacillati</taxon>
        <taxon>Bacillota</taxon>
        <taxon>Clostridia</taxon>
        <taxon>Eubacteriales</taxon>
        <taxon>Desulfitobacteriaceae</taxon>
        <taxon>Desulfitobacterium</taxon>
    </lineage>
</organism>
<name>A0A1M7UQS2_9FIRM</name>
<gene>
    <name evidence="3" type="ORF">SAMN02745215_04416</name>
</gene>
<feature type="transmembrane region" description="Helical" evidence="1">
    <location>
        <begin position="97"/>
        <end position="127"/>
    </location>
</feature>
<proteinExistence type="predicted"/>
<evidence type="ECO:0000313" key="3">
    <source>
        <dbReference type="EMBL" id="SHN85299.1"/>
    </source>
</evidence>
<keyword evidence="1" id="KW-0472">Membrane</keyword>
<dbReference type="RefSeq" id="WP_072774589.1">
    <property type="nucleotide sequence ID" value="NZ_FRDN01000015.1"/>
</dbReference>
<dbReference type="Proteomes" id="UP000184010">
    <property type="component" value="Unassembled WGS sequence"/>
</dbReference>
<sequence length="167" mass="18314">MDKPSRGTLGSLGSLGIGMIGIIGIIYLIEAFKLPLGRLSYPDRGFIPVIIGFALIAFSAIQIILEVFFPQLANEKSIDIGEEDNGKEAAAYPKKPVIITVALLMYCALFNTLGFVVATIPLTFVCLRVMEYKSWWVSLIVAVVITLVTYFLFVEWLGVYFPSGILG</sequence>
<dbReference type="InterPro" id="IPR009936">
    <property type="entry name" value="DUF1468"/>
</dbReference>
<evidence type="ECO:0000259" key="2">
    <source>
        <dbReference type="Pfam" id="PF07331"/>
    </source>
</evidence>
<evidence type="ECO:0000313" key="4">
    <source>
        <dbReference type="Proteomes" id="UP000184010"/>
    </source>
</evidence>
<keyword evidence="1" id="KW-0812">Transmembrane</keyword>
<evidence type="ECO:0000256" key="1">
    <source>
        <dbReference type="SAM" id="Phobius"/>
    </source>
</evidence>
<dbReference type="EMBL" id="FRDN01000015">
    <property type="protein sequence ID" value="SHN85299.1"/>
    <property type="molecule type" value="Genomic_DNA"/>
</dbReference>
<feature type="transmembrane region" description="Helical" evidence="1">
    <location>
        <begin position="46"/>
        <end position="65"/>
    </location>
</feature>
<accession>A0A1M7UQS2</accession>
<protein>
    <submittedName>
        <fullName evidence="3">Tripartite tricarboxylate transporter TctB family protein</fullName>
    </submittedName>
</protein>
<reference evidence="4" key="1">
    <citation type="submission" date="2016-12" db="EMBL/GenBank/DDBJ databases">
        <authorList>
            <person name="Varghese N."/>
            <person name="Submissions S."/>
        </authorList>
    </citation>
    <scope>NUCLEOTIDE SEQUENCE [LARGE SCALE GENOMIC DNA]</scope>
    <source>
        <strain evidence="4">DSM 11544</strain>
    </source>
</reference>
<feature type="transmembrane region" description="Helical" evidence="1">
    <location>
        <begin position="134"/>
        <end position="153"/>
    </location>
</feature>
<feature type="transmembrane region" description="Helical" evidence="1">
    <location>
        <begin position="12"/>
        <end position="34"/>
    </location>
</feature>
<keyword evidence="4" id="KW-1185">Reference proteome</keyword>